<dbReference type="PROSITE" id="PS51257">
    <property type="entry name" value="PROKAR_LIPOPROTEIN"/>
    <property type="match status" value="1"/>
</dbReference>
<dbReference type="AlphaFoldDB" id="A0A848G6H8"/>
<evidence type="ECO:0000313" key="2">
    <source>
        <dbReference type="Proteomes" id="UP000580043"/>
    </source>
</evidence>
<accession>A0A848G6H8</accession>
<evidence type="ECO:0000313" key="1">
    <source>
        <dbReference type="EMBL" id="NML27858.1"/>
    </source>
</evidence>
<protein>
    <submittedName>
        <fullName evidence="1">DUF4810 domain-containing protein</fullName>
    </submittedName>
</protein>
<gene>
    <name evidence="1" type="ORF">HHL15_19045</name>
</gene>
<dbReference type="Proteomes" id="UP000580043">
    <property type="component" value="Unassembled WGS sequence"/>
</dbReference>
<proteinExistence type="predicted"/>
<dbReference type="Pfam" id="PF16068">
    <property type="entry name" value="DUF4810"/>
    <property type="match status" value="1"/>
</dbReference>
<keyword evidence="2" id="KW-1185">Reference proteome</keyword>
<comment type="caution">
    <text evidence="1">The sequence shown here is derived from an EMBL/GenBank/DDBJ whole genome shotgun (WGS) entry which is preliminary data.</text>
</comment>
<dbReference type="EMBL" id="JABBGA010000019">
    <property type="protein sequence ID" value="NML27858.1"/>
    <property type="molecule type" value="Genomic_DNA"/>
</dbReference>
<dbReference type="PIRSF" id="PIRSF020555">
    <property type="entry name" value="UCP020555"/>
    <property type="match status" value="1"/>
</dbReference>
<dbReference type="InterPro" id="IPR014508">
    <property type="entry name" value="UCP020555_TPR-like"/>
</dbReference>
<sequence>MRLACGLSIAAALLATGCASRPKPLYHWGDYQAQVYGHLTRSSGPDEQIAELEGGLEEARAKGRNVPPGYLAHLGILHAQREHPDQMLKYFEAEKALYPESATYIDFLLRKYPRPQ</sequence>
<organism evidence="1 2">
    <name type="scientific">Zoogloea dura</name>
    <dbReference type="NCBI Taxonomy" id="2728840"/>
    <lineage>
        <taxon>Bacteria</taxon>
        <taxon>Pseudomonadati</taxon>
        <taxon>Pseudomonadota</taxon>
        <taxon>Betaproteobacteria</taxon>
        <taxon>Rhodocyclales</taxon>
        <taxon>Zoogloeaceae</taxon>
        <taxon>Zoogloea</taxon>
    </lineage>
</organism>
<reference evidence="1 2" key="1">
    <citation type="submission" date="2020-04" db="EMBL/GenBank/DDBJ databases">
        <title>Zoogloea sp. G-4-1-14 isolated from soil.</title>
        <authorList>
            <person name="Dahal R.H."/>
        </authorList>
    </citation>
    <scope>NUCLEOTIDE SEQUENCE [LARGE SCALE GENOMIC DNA]</scope>
    <source>
        <strain evidence="1 2">G-4-1-14</strain>
    </source>
</reference>
<name>A0A848G6H8_9RHOO</name>